<feature type="region of interest" description="Disordered" evidence="1">
    <location>
        <begin position="76"/>
        <end position="233"/>
    </location>
</feature>
<dbReference type="EMBL" id="JABDTM020027516">
    <property type="protein sequence ID" value="KAH0810380.1"/>
    <property type="molecule type" value="Genomic_DNA"/>
</dbReference>
<reference evidence="3" key="2">
    <citation type="submission" date="2021-08" db="EMBL/GenBank/DDBJ databases">
        <authorList>
            <person name="Eriksson T."/>
        </authorList>
    </citation>
    <scope>NUCLEOTIDE SEQUENCE</scope>
    <source>
        <strain evidence="3">Stoneville</strain>
        <tissue evidence="3">Whole head</tissue>
    </source>
</reference>
<evidence type="ECO:0000313" key="4">
    <source>
        <dbReference type="Proteomes" id="UP000719412"/>
    </source>
</evidence>
<reference evidence="3" key="1">
    <citation type="journal article" date="2020" name="J Insects Food Feed">
        <title>The yellow mealworm (Tenebrio molitor) genome: a resource for the emerging insects as food and feed industry.</title>
        <authorList>
            <person name="Eriksson T."/>
            <person name="Andere A."/>
            <person name="Kelstrup H."/>
            <person name="Emery V."/>
            <person name="Picard C."/>
        </authorList>
    </citation>
    <scope>NUCLEOTIDE SEQUENCE</scope>
    <source>
        <strain evidence="3">Stoneville</strain>
        <tissue evidence="3">Whole head</tissue>
    </source>
</reference>
<feature type="compositionally biased region" description="Polar residues" evidence="1">
    <location>
        <begin position="89"/>
        <end position="99"/>
    </location>
</feature>
<sequence length="233" mass="24893">MKVFYCFFLLSAFTVSLSQAGVVSFVKTWWNSGKNKEVEDVPDIHLKNVHVLPKLKVTGISQGDTTLSEMKVKITSRETMPESIAVEGTTPSSEVNENVKSMAGKPEGESNATESEDEVKTTSPEENVQSTTGKPEGEGNATESDVEVNKASVEDDVKSTTGNTEGESNSTEPKMEVNTASTEENVKSTTGKPEGESNSVESGLEGEATELEEEANSVKPDVEIASPNPEPSV</sequence>
<feature type="chain" id="PRO_5035193357" evidence="2">
    <location>
        <begin position="21"/>
        <end position="233"/>
    </location>
</feature>
<comment type="caution">
    <text evidence="3">The sequence shown here is derived from an EMBL/GenBank/DDBJ whole genome shotgun (WGS) entry which is preliminary data.</text>
</comment>
<keyword evidence="4" id="KW-1185">Reference proteome</keyword>
<evidence type="ECO:0000313" key="3">
    <source>
        <dbReference type="EMBL" id="KAH0810380.1"/>
    </source>
</evidence>
<proteinExistence type="predicted"/>
<organism evidence="3 4">
    <name type="scientific">Tenebrio molitor</name>
    <name type="common">Yellow mealworm beetle</name>
    <dbReference type="NCBI Taxonomy" id="7067"/>
    <lineage>
        <taxon>Eukaryota</taxon>
        <taxon>Metazoa</taxon>
        <taxon>Ecdysozoa</taxon>
        <taxon>Arthropoda</taxon>
        <taxon>Hexapoda</taxon>
        <taxon>Insecta</taxon>
        <taxon>Pterygota</taxon>
        <taxon>Neoptera</taxon>
        <taxon>Endopterygota</taxon>
        <taxon>Coleoptera</taxon>
        <taxon>Polyphaga</taxon>
        <taxon>Cucujiformia</taxon>
        <taxon>Tenebrionidae</taxon>
        <taxon>Tenebrio</taxon>
    </lineage>
</organism>
<feature type="compositionally biased region" description="Polar residues" evidence="1">
    <location>
        <begin position="159"/>
        <end position="200"/>
    </location>
</feature>
<gene>
    <name evidence="3" type="ORF">GEV33_012410</name>
</gene>
<accession>A0A8J6L7A9</accession>
<keyword evidence="2" id="KW-0732">Signal</keyword>
<feature type="signal peptide" evidence="2">
    <location>
        <begin position="1"/>
        <end position="20"/>
    </location>
</feature>
<dbReference type="AlphaFoldDB" id="A0A8J6L7A9"/>
<evidence type="ECO:0000256" key="1">
    <source>
        <dbReference type="SAM" id="MobiDB-lite"/>
    </source>
</evidence>
<evidence type="ECO:0000256" key="2">
    <source>
        <dbReference type="SAM" id="SignalP"/>
    </source>
</evidence>
<name>A0A8J6L7A9_TENMO</name>
<protein>
    <submittedName>
        <fullName evidence="3">Uncharacterized protein</fullName>
    </submittedName>
</protein>
<feature type="compositionally biased region" description="Polar residues" evidence="1">
    <location>
        <begin position="121"/>
        <end position="133"/>
    </location>
</feature>
<dbReference type="Proteomes" id="UP000719412">
    <property type="component" value="Unassembled WGS sequence"/>
</dbReference>